<dbReference type="AlphaFoldDB" id="A0A2P2LRC2"/>
<accession>A0A2P2LRC2</accession>
<organism evidence="1">
    <name type="scientific">Rhizophora mucronata</name>
    <name type="common">Asiatic mangrove</name>
    <dbReference type="NCBI Taxonomy" id="61149"/>
    <lineage>
        <taxon>Eukaryota</taxon>
        <taxon>Viridiplantae</taxon>
        <taxon>Streptophyta</taxon>
        <taxon>Embryophyta</taxon>
        <taxon>Tracheophyta</taxon>
        <taxon>Spermatophyta</taxon>
        <taxon>Magnoliopsida</taxon>
        <taxon>eudicotyledons</taxon>
        <taxon>Gunneridae</taxon>
        <taxon>Pentapetalae</taxon>
        <taxon>rosids</taxon>
        <taxon>fabids</taxon>
        <taxon>Malpighiales</taxon>
        <taxon>Rhizophoraceae</taxon>
        <taxon>Rhizophora</taxon>
    </lineage>
</organism>
<dbReference type="GO" id="GO:0016301">
    <property type="term" value="F:kinase activity"/>
    <property type="evidence" value="ECO:0007669"/>
    <property type="project" value="UniProtKB-KW"/>
</dbReference>
<proteinExistence type="predicted"/>
<keyword evidence="1" id="KW-0808">Transferase</keyword>
<protein>
    <submittedName>
        <fullName evidence="1">Casein kinase I isoform delta-like isoform X1</fullName>
    </submittedName>
</protein>
<keyword evidence="1" id="KW-0418">Kinase</keyword>
<sequence length="44" mass="5188">MKRSVKKKYQLQLRHYVGVILQNLLLTFITADHCALMINQIMLT</sequence>
<evidence type="ECO:0000313" key="1">
    <source>
        <dbReference type="EMBL" id="MBX20513.1"/>
    </source>
</evidence>
<reference evidence="1" key="1">
    <citation type="submission" date="2018-02" db="EMBL/GenBank/DDBJ databases">
        <title>Rhizophora mucronata_Transcriptome.</title>
        <authorList>
            <person name="Meera S.P."/>
            <person name="Sreeshan A."/>
            <person name="Augustine A."/>
        </authorList>
    </citation>
    <scope>NUCLEOTIDE SEQUENCE</scope>
    <source>
        <tissue evidence="1">Leaf</tissue>
    </source>
</reference>
<dbReference type="EMBL" id="GGEC01040029">
    <property type="protein sequence ID" value="MBX20513.1"/>
    <property type="molecule type" value="Transcribed_RNA"/>
</dbReference>
<name>A0A2P2LRC2_RHIMU</name>